<gene>
    <name evidence="4" type="ORF">IU514_17690</name>
</gene>
<evidence type="ECO:0000256" key="3">
    <source>
        <dbReference type="SAM" id="Phobius"/>
    </source>
</evidence>
<organism evidence="4 5">
    <name type="scientific">Lysobacter niastensis</name>
    <dbReference type="NCBI Taxonomy" id="380629"/>
    <lineage>
        <taxon>Bacteria</taxon>
        <taxon>Pseudomonadati</taxon>
        <taxon>Pseudomonadota</taxon>
        <taxon>Gammaproteobacteria</taxon>
        <taxon>Lysobacterales</taxon>
        <taxon>Lysobacteraceae</taxon>
        <taxon>Lysobacter</taxon>
    </lineage>
</organism>
<dbReference type="PANTHER" id="PTHR44227">
    <property type="match status" value="1"/>
</dbReference>
<evidence type="ECO:0000313" key="5">
    <source>
        <dbReference type="Proteomes" id="UP001429984"/>
    </source>
</evidence>
<feature type="transmembrane region" description="Helical" evidence="3">
    <location>
        <begin position="85"/>
        <end position="105"/>
    </location>
</feature>
<keyword evidence="1" id="KW-0677">Repeat</keyword>
<dbReference type="EMBL" id="JADLZT010000012">
    <property type="protein sequence ID" value="MBF6025865.1"/>
    <property type="molecule type" value="Genomic_DNA"/>
</dbReference>
<comment type="caution">
    <text evidence="4">The sequence shown here is derived from an EMBL/GenBank/DDBJ whole genome shotgun (WGS) entry which is preliminary data.</text>
</comment>
<keyword evidence="2" id="KW-0802">TPR repeat</keyword>
<evidence type="ECO:0008006" key="6">
    <source>
        <dbReference type="Google" id="ProtNLM"/>
    </source>
</evidence>
<sequence>MLGLLALVAAVYATGLGGGFVFDDYPNIVHNTRLQVHWDSGWRAWLAAAFSSNSSILQRPLASLSFALNIAAAGLDPGWMKLTNIAIHMLNTCLVFGLARRLLAVIDKPDASRHDRIALWVAAIWALNPINLTAVLFVVQRMESLSHTFVFLGLCLYLDGRQQLIAQGKGWTRLLAGLIGCTIVGLTAKESALLLPLYALCIEWALLRFRGLNGQRDWRLWAAYMLVLVLPGLFGLAWLLPSLPVDEHFPGRDFGLIERLMTEARVLMSYLRWTLLPDLGQLSLYHDDYLVSRGLLAPASTLLSLLIIAALLVAAVLLRRRWPLAALGIVWFFCAHLLTATVVPLELVYEHRNYFSSFALFLVLGVPLQFATGRIGQRNGAWAIALLLVVLYGSLATLRAREWSNPLLHSMTEAARHPASPRATYGLAWDLVVLSDYSPESPYLKPALAALERAMQVDGATPLPAATAIIAASRSGLPANPHWWDNLQDRLRDTPPGPQPRSALASLVNCSLQHHCNLPAPEMRAMFAAALSHGRDPEVLSIQGNYALNTLGDPSLAAQLWEEAARLAPNVAEYQITLARLYFASGQPERAHASIEELRRMGKLGQNELLARELEQLGEQAAAFPQPNRH</sequence>
<feature type="transmembrane region" description="Helical" evidence="3">
    <location>
        <begin position="117"/>
        <end position="138"/>
    </location>
</feature>
<protein>
    <recommendedName>
        <fullName evidence="6">Tetratricopeptide repeat protein</fullName>
    </recommendedName>
</protein>
<feature type="transmembrane region" description="Helical" evidence="3">
    <location>
        <begin position="295"/>
        <end position="317"/>
    </location>
</feature>
<keyword evidence="3" id="KW-0812">Transmembrane</keyword>
<dbReference type="Proteomes" id="UP001429984">
    <property type="component" value="Unassembled WGS sequence"/>
</dbReference>
<dbReference type="InterPro" id="IPR052346">
    <property type="entry name" value="O-mannosyl-transferase_TMTC"/>
</dbReference>
<feature type="transmembrane region" description="Helical" evidence="3">
    <location>
        <begin position="380"/>
        <end position="398"/>
    </location>
</feature>
<evidence type="ECO:0000256" key="1">
    <source>
        <dbReference type="ARBA" id="ARBA00022737"/>
    </source>
</evidence>
<dbReference type="PANTHER" id="PTHR44227:SF3">
    <property type="entry name" value="PROTEIN O-MANNOSYL-TRANSFERASE TMTC4"/>
    <property type="match status" value="1"/>
</dbReference>
<proteinExistence type="predicted"/>
<reference evidence="4 5" key="1">
    <citation type="submission" date="2020-11" db="EMBL/GenBank/DDBJ databases">
        <title>Draft Genome Sequence and Secondary Metabolite Biosynthetic Potential of the Lysobacter niastensis Type strain DSM 18481.</title>
        <authorList>
            <person name="Turrini P."/>
            <person name="Artuso I."/>
            <person name="Tescari M."/>
            <person name="Lugli G.A."/>
            <person name="Frangipani E."/>
            <person name="Ventura M."/>
            <person name="Visca P."/>
        </authorList>
    </citation>
    <scope>NUCLEOTIDE SEQUENCE [LARGE SCALE GENOMIC DNA]</scope>
    <source>
        <strain evidence="4 5">DSM 18481</strain>
    </source>
</reference>
<keyword evidence="3" id="KW-0472">Membrane</keyword>
<dbReference type="SUPFAM" id="SSF48452">
    <property type="entry name" value="TPR-like"/>
    <property type="match status" value="1"/>
</dbReference>
<evidence type="ECO:0000256" key="2">
    <source>
        <dbReference type="ARBA" id="ARBA00022803"/>
    </source>
</evidence>
<accession>A0ABS0BA50</accession>
<dbReference type="Gene3D" id="1.25.40.10">
    <property type="entry name" value="Tetratricopeptide repeat domain"/>
    <property type="match status" value="1"/>
</dbReference>
<feature type="transmembrane region" description="Helical" evidence="3">
    <location>
        <begin position="354"/>
        <end position="373"/>
    </location>
</feature>
<dbReference type="InterPro" id="IPR011990">
    <property type="entry name" value="TPR-like_helical_dom_sf"/>
</dbReference>
<keyword evidence="5" id="KW-1185">Reference proteome</keyword>
<feature type="transmembrane region" description="Helical" evidence="3">
    <location>
        <begin position="171"/>
        <end position="187"/>
    </location>
</feature>
<feature type="transmembrane region" description="Helical" evidence="3">
    <location>
        <begin position="324"/>
        <end position="342"/>
    </location>
</feature>
<evidence type="ECO:0000313" key="4">
    <source>
        <dbReference type="EMBL" id="MBF6025865.1"/>
    </source>
</evidence>
<keyword evidence="3" id="KW-1133">Transmembrane helix</keyword>
<name>A0ABS0BA50_9GAMM</name>
<feature type="transmembrane region" description="Helical" evidence="3">
    <location>
        <begin position="221"/>
        <end position="240"/>
    </location>
</feature>